<evidence type="ECO:0000313" key="2">
    <source>
        <dbReference type="Proteomes" id="UP000297714"/>
    </source>
</evidence>
<keyword evidence="2" id="KW-1185">Reference proteome</keyword>
<evidence type="ECO:0000313" key="1">
    <source>
        <dbReference type="EMBL" id="TGJ76516.1"/>
    </source>
</evidence>
<dbReference type="EMBL" id="SRMQ01000005">
    <property type="protein sequence ID" value="TGJ76516.1"/>
    <property type="molecule type" value="Genomic_DNA"/>
</dbReference>
<name>A0A4Z0YFL8_9FIRM</name>
<dbReference type="AlphaFoldDB" id="A0A4Z0YFL8"/>
<dbReference type="Proteomes" id="UP000297714">
    <property type="component" value="Unassembled WGS sequence"/>
</dbReference>
<gene>
    <name evidence="1" type="ORF">CAGA_14280</name>
</gene>
<proteinExistence type="predicted"/>
<accession>A0A4Z0YFL8</accession>
<organism evidence="1 2">
    <name type="scientific">Caproiciproducens galactitolivorans</name>
    <dbReference type="NCBI Taxonomy" id="642589"/>
    <lineage>
        <taxon>Bacteria</taxon>
        <taxon>Bacillati</taxon>
        <taxon>Bacillota</taxon>
        <taxon>Clostridia</taxon>
        <taxon>Eubacteriales</taxon>
        <taxon>Acutalibacteraceae</taxon>
        <taxon>Caproiciproducens</taxon>
    </lineage>
</organism>
<protein>
    <submittedName>
        <fullName evidence="1">Uncharacterized protein</fullName>
    </submittedName>
</protein>
<reference evidence="1 2" key="1">
    <citation type="submission" date="2019-04" db="EMBL/GenBank/DDBJ databases">
        <authorList>
            <person name="Poehlein A."/>
            <person name="Bengelsdorf F.R."/>
            <person name="Duerre P."/>
            <person name="Daniel R."/>
        </authorList>
    </citation>
    <scope>NUCLEOTIDE SEQUENCE [LARGE SCALE GENOMIC DNA]</scope>
    <source>
        <strain evidence="1 2">BS-1</strain>
    </source>
</reference>
<sequence length="70" mass="7888">MIENGRVLTGCDTCDYSRYDAELNCRICGAGLEQTTDGCPKYKMSYPCFCQNHAQYDKYTGLAKNLKFGL</sequence>
<comment type="caution">
    <text evidence="1">The sequence shown here is derived from an EMBL/GenBank/DDBJ whole genome shotgun (WGS) entry which is preliminary data.</text>
</comment>